<dbReference type="InterPro" id="IPR006054">
    <property type="entry name" value="DnaQ"/>
</dbReference>
<dbReference type="Gene3D" id="3.30.420.10">
    <property type="entry name" value="Ribonuclease H-like superfamily/Ribonuclease H"/>
    <property type="match status" value="1"/>
</dbReference>
<dbReference type="Pfam" id="PF00929">
    <property type="entry name" value="RNase_T"/>
    <property type="match status" value="1"/>
</dbReference>
<dbReference type="InterPro" id="IPR035901">
    <property type="entry name" value="GIY-YIG_endonuc_sf"/>
</dbReference>
<dbReference type="Proteomes" id="UP000034235">
    <property type="component" value="Unassembled WGS sequence"/>
</dbReference>
<evidence type="ECO:0000313" key="2">
    <source>
        <dbReference type="EMBL" id="KKQ67351.1"/>
    </source>
</evidence>
<dbReference type="SUPFAM" id="SSF82771">
    <property type="entry name" value="GIY-YIG endonuclease"/>
    <property type="match status" value="1"/>
</dbReference>
<dbReference type="InterPro" id="IPR036397">
    <property type="entry name" value="RNaseH_sf"/>
</dbReference>
<protein>
    <submittedName>
        <fullName evidence="2">Polymerase III, epsilon subunit protein</fullName>
    </submittedName>
</protein>
<dbReference type="PANTHER" id="PTHR30231:SF37">
    <property type="entry name" value="EXODEOXYRIBONUCLEASE 10"/>
    <property type="match status" value="1"/>
</dbReference>
<dbReference type="AlphaFoldDB" id="A0A0G0MR01"/>
<dbReference type="InterPro" id="IPR012337">
    <property type="entry name" value="RNaseH-like_sf"/>
</dbReference>
<reference evidence="2 3" key="1">
    <citation type="journal article" date="2015" name="Nature">
        <title>rRNA introns, odd ribosomes, and small enigmatic genomes across a large radiation of phyla.</title>
        <authorList>
            <person name="Brown C.T."/>
            <person name="Hug L.A."/>
            <person name="Thomas B.C."/>
            <person name="Sharon I."/>
            <person name="Castelle C.J."/>
            <person name="Singh A."/>
            <person name="Wilkins M.J."/>
            <person name="Williams K.H."/>
            <person name="Banfield J.F."/>
        </authorList>
    </citation>
    <scope>NUCLEOTIDE SEQUENCE [LARGE SCALE GENOMIC DNA]</scope>
</reference>
<proteinExistence type="predicted"/>
<dbReference type="InterPro" id="IPR047296">
    <property type="entry name" value="GIY-YIG_UvrC_Cho"/>
</dbReference>
<dbReference type="GO" id="GO:0003677">
    <property type="term" value="F:DNA binding"/>
    <property type="evidence" value="ECO:0007669"/>
    <property type="project" value="InterPro"/>
</dbReference>
<dbReference type="NCBIfam" id="TIGR00573">
    <property type="entry name" value="dnaq"/>
    <property type="match status" value="1"/>
</dbReference>
<dbReference type="SMART" id="SM00465">
    <property type="entry name" value="GIYc"/>
    <property type="match status" value="1"/>
</dbReference>
<dbReference type="InterPro" id="IPR000305">
    <property type="entry name" value="GIY-YIG_endonuc"/>
</dbReference>
<dbReference type="GO" id="GO:0008408">
    <property type="term" value="F:3'-5' exonuclease activity"/>
    <property type="evidence" value="ECO:0007669"/>
    <property type="project" value="TreeGrafter"/>
</dbReference>
<gene>
    <name evidence="2" type="ORF">US86_C0001G0278</name>
</gene>
<dbReference type="Gene3D" id="3.40.1440.10">
    <property type="entry name" value="GIY-YIG endonuclease"/>
    <property type="match status" value="1"/>
</dbReference>
<dbReference type="SUPFAM" id="SSF53098">
    <property type="entry name" value="Ribonuclease H-like"/>
    <property type="match status" value="1"/>
</dbReference>
<accession>A0A0G0MR01</accession>
<dbReference type="PANTHER" id="PTHR30231">
    <property type="entry name" value="DNA POLYMERASE III SUBUNIT EPSILON"/>
    <property type="match status" value="1"/>
</dbReference>
<dbReference type="GO" id="GO:0006289">
    <property type="term" value="P:nucleotide-excision repair"/>
    <property type="evidence" value="ECO:0007669"/>
    <property type="project" value="InterPro"/>
</dbReference>
<evidence type="ECO:0000259" key="1">
    <source>
        <dbReference type="PROSITE" id="PS50164"/>
    </source>
</evidence>
<dbReference type="Pfam" id="PF01541">
    <property type="entry name" value="GIY-YIG"/>
    <property type="match status" value="1"/>
</dbReference>
<dbReference type="GO" id="GO:0003887">
    <property type="term" value="F:DNA-directed DNA polymerase activity"/>
    <property type="evidence" value="ECO:0007669"/>
    <property type="project" value="InterPro"/>
</dbReference>
<dbReference type="FunFam" id="3.30.420.10:FF:000045">
    <property type="entry name" value="3'-5' exonuclease DinG"/>
    <property type="match status" value="1"/>
</dbReference>
<feature type="domain" description="GIY-YIG" evidence="1">
    <location>
        <begin position="205"/>
        <end position="283"/>
    </location>
</feature>
<dbReference type="SMART" id="SM00479">
    <property type="entry name" value="EXOIII"/>
    <property type="match status" value="1"/>
</dbReference>
<organism evidence="2 3">
    <name type="scientific">Candidatus Daviesbacteria bacterium GW2011_GWA2_38_24</name>
    <dbReference type="NCBI Taxonomy" id="1618422"/>
    <lineage>
        <taxon>Bacteria</taxon>
        <taxon>Candidatus Daviesiibacteriota</taxon>
    </lineage>
</organism>
<evidence type="ECO:0000313" key="3">
    <source>
        <dbReference type="Proteomes" id="UP000034235"/>
    </source>
</evidence>
<dbReference type="PROSITE" id="PS50164">
    <property type="entry name" value="GIY_YIG"/>
    <property type="match status" value="1"/>
</dbReference>
<name>A0A0G0MR01_9BACT</name>
<sequence>MLPKRLSFLDIETTGTRLTYDRIIEVGIITIELNQNNQYEIIKTFNSLVNPNSCIPSDITNITGITTEDVSNAPSFREVSVDILDCLDASILVAHNVRFDYGFLKHEFSRLEKTFSMKHFCTVKLSRKLFPRHPHHNLDALIERFNISCQRRHRAFDDANVLFSFFQYIHKNVNQEELVNAINSALKKPSTPIKLSEEILNKLPESPGVYIFYGLSDIPLYIGKSINIKERVLSHFAGDYLSFTEMKIAQQVESIEIIQTSGELGALFTESTLIKKLKPLYNRKLRRSQKLVVLKETFTQQGFKTVMVEEVEKISAEDLDKILGIFKTKKQTKDFLYEACEKYLLCPKILGLENFTDSCFKLRLGKCKGACIEKEKAVLYNLRFTLAFMERKIRSWPFNGAILYEENNPTTGEKEYFLIDKWCYLGSIKSKDLDECNSKYEYIFDLDTYKILTSFLSRTKNQNKIKYYLPEKT</sequence>
<dbReference type="InterPro" id="IPR013520">
    <property type="entry name" value="Ribonucl_H"/>
</dbReference>
<dbReference type="EMBL" id="LBUP01000001">
    <property type="protein sequence ID" value="KKQ67351.1"/>
    <property type="molecule type" value="Genomic_DNA"/>
</dbReference>
<dbReference type="PATRIC" id="fig|1618422.5.peg.282"/>
<dbReference type="CDD" id="cd06127">
    <property type="entry name" value="DEDDh"/>
    <property type="match status" value="1"/>
</dbReference>
<dbReference type="GO" id="GO:0005829">
    <property type="term" value="C:cytosol"/>
    <property type="evidence" value="ECO:0007669"/>
    <property type="project" value="TreeGrafter"/>
</dbReference>
<dbReference type="GO" id="GO:0045004">
    <property type="term" value="P:DNA replication proofreading"/>
    <property type="evidence" value="ECO:0007669"/>
    <property type="project" value="TreeGrafter"/>
</dbReference>
<comment type="caution">
    <text evidence="2">The sequence shown here is derived from an EMBL/GenBank/DDBJ whole genome shotgun (WGS) entry which is preliminary data.</text>
</comment>
<dbReference type="CDD" id="cd10434">
    <property type="entry name" value="GIY-YIG_UvrC_Cho"/>
    <property type="match status" value="1"/>
</dbReference>